<evidence type="ECO:0000256" key="1">
    <source>
        <dbReference type="ARBA" id="ARBA00022490"/>
    </source>
</evidence>
<name>A0A9W8GPJ1_9FUNG</name>
<keyword evidence="1" id="KW-0963">Cytoplasm</keyword>
<accession>A0A9W8GPJ1</accession>
<dbReference type="GO" id="GO:0051083">
    <property type="term" value="P:'de novo' cotranslational protein folding"/>
    <property type="evidence" value="ECO:0007669"/>
    <property type="project" value="InterPro"/>
</dbReference>
<evidence type="ECO:0000259" key="4">
    <source>
        <dbReference type="Pfam" id="PF16717"/>
    </source>
</evidence>
<dbReference type="PANTHER" id="PTHR43999:SF1">
    <property type="entry name" value="DNAJ HOMOLOG SUBFAMILY C MEMBER 2"/>
    <property type="match status" value="1"/>
</dbReference>
<dbReference type="OrthoDB" id="1690618at2759"/>
<gene>
    <name evidence="6" type="ORF">GGI19_006388</name>
</gene>
<dbReference type="GO" id="GO:0030544">
    <property type="term" value="F:Hsp70 protein binding"/>
    <property type="evidence" value="ECO:0007669"/>
    <property type="project" value="InterPro"/>
</dbReference>
<protein>
    <submittedName>
        <fullName evidence="6">Uncharacterized protein</fullName>
    </submittedName>
</protein>
<dbReference type="InterPro" id="IPR032003">
    <property type="entry name" value="RAC_head"/>
</dbReference>
<feature type="domain" description="Ribosome-associated complex head" evidence="4">
    <location>
        <begin position="81"/>
        <end position="167"/>
    </location>
</feature>
<evidence type="ECO:0000313" key="6">
    <source>
        <dbReference type="EMBL" id="KAJ2746795.1"/>
    </source>
</evidence>
<evidence type="ECO:0000256" key="2">
    <source>
        <dbReference type="ARBA" id="ARBA00023186"/>
    </source>
</evidence>
<evidence type="ECO:0000259" key="5">
    <source>
        <dbReference type="Pfam" id="PF21884"/>
    </source>
</evidence>
<dbReference type="Pfam" id="PF21884">
    <property type="entry name" value="ZUO1-like_ZHD"/>
    <property type="match status" value="1"/>
</dbReference>
<dbReference type="Proteomes" id="UP001140011">
    <property type="component" value="Unassembled WGS sequence"/>
</dbReference>
<keyword evidence="7" id="KW-1185">Reference proteome</keyword>
<dbReference type="InterPro" id="IPR042569">
    <property type="entry name" value="RAC_head_sf"/>
</dbReference>
<dbReference type="GO" id="GO:0043022">
    <property type="term" value="F:ribosome binding"/>
    <property type="evidence" value="ECO:0007669"/>
    <property type="project" value="InterPro"/>
</dbReference>
<feature type="region of interest" description="Disordered" evidence="3">
    <location>
        <begin position="37"/>
        <end position="92"/>
    </location>
</feature>
<organism evidence="6 7">
    <name type="scientific">Coemansia pectinata</name>
    <dbReference type="NCBI Taxonomy" id="1052879"/>
    <lineage>
        <taxon>Eukaryota</taxon>
        <taxon>Fungi</taxon>
        <taxon>Fungi incertae sedis</taxon>
        <taxon>Zoopagomycota</taxon>
        <taxon>Kickxellomycotina</taxon>
        <taxon>Kickxellomycetes</taxon>
        <taxon>Kickxellales</taxon>
        <taxon>Kickxellaceae</taxon>
        <taxon>Coemansia</taxon>
    </lineage>
</organism>
<feature type="domain" description="Zuotin-like zuotin homology" evidence="5">
    <location>
        <begin position="1"/>
        <end position="30"/>
    </location>
</feature>
<evidence type="ECO:0000313" key="7">
    <source>
        <dbReference type="Proteomes" id="UP001140011"/>
    </source>
</evidence>
<dbReference type="GO" id="GO:0006450">
    <property type="term" value="P:regulation of translational fidelity"/>
    <property type="evidence" value="ECO:0007669"/>
    <property type="project" value="InterPro"/>
</dbReference>
<dbReference type="InterPro" id="IPR044634">
    <property type="entry name" value="Zuotin/DnaJC2"/>
</dbReference>
<feature type="non-terminal residue" evidence="6">
    <location>
        <position position="1"/>
    </location>
</feature>
<sequence length="167" mass="18588">NRKERATRKKEDIQRLRTLVDNALKVDPRIARFKEEDKLKRNAKRNAQEEEAKRLAEEKKAAEEAAKKAVENASMMEEEQKKARQQAHKQLKKEQRALKLAFKSLNFFAPAGATPSDADIAVATEKLDKITAAKNDADALVAIRTELEAAHAAGNGSATLDDIVSKL</sequence>
<dbReference type="PANTHER" id="PTHR43999">
    <property type="entry name" value="DNAJ HOMOLOG SUBFAMILY C MEMBER 2"/>
    <property type="match status" value="1"/>
</dbReference>
<keyword evidence="2" id="KW-0143">Chaperone</keyword>
<feature type="compositionally biased region" description="Basic and acidic residues" evidence="3">
    <location>
        <begin position="37"/>
        <end position="70"/>
    </location>
</feature>
<dbReference type="GO" id="GO:0005829">
    <property type="term" value="C:cytosol"/>
    <property type="evidence" value="ECO:0007669"/>
    <property type="project" value="TreeGrafter"/>
</dbReference>
<dbReference type="EMBL" id="JANBUH010001330">
    <property type="protein sequence ID" value="KAJ2746795.1"/>
    <property type="molecule type" value="Genomic_DNA"/>
</dbReference>
<comment type="caution">
    <text evidence="6">The sequence shown here is derived from an EMBL/GenBank/DDBJ whole genome shotgun (WGS) entry which is preliminary data.</text>
</comment>
<reference evidence="6" key="1">
    <citation type="submission" date="2022-07" db="EMBL/GenBank/DDBJ databases">
        <title>Phylogenomic reconstructions and comparative analyses of Kickxellomycotina fungi.</title>
        <authorList>
            <person name="Reynolds N.K."/>
            <person name="Stajich J.E."/>
            <person name="Barry K."/>
            <person name="Grigoriev I.V."/>
            <person name="Crous P."/>
            <person name="Smith M.E."/>
        </authorList>
    </citation>
    <scope>NUCLEOTIDE SEQUENCE</scope>
    <source>
        <strain evidence="6">BCRC 34297</strain>
    </source>
</reference>
<dbReference type="Pfam" id="PF16717">
    <property type="entry name" value="RAC_head"/>
    <property type="match status" value="1"/>
</dbReference>
<proteinExistence type="predicted"/>
<dbReference type="Gene3D" id="1.10.8.840">
    <property type="entry name" value="Ribosome-associated complex head domain"/>
    <property type="match status" value="1"/>
</dbReference>
<dbReference type="AlphaFoldDB" id="A0A9W8GPJ1"/>
<evidence type="ECO:0000256" key="3">
    <source>
        <dbReference type="SAM" id="MobiDB-lite"/>
    </source>
</evidence>
<dbReference type="InterPro" id="IPR054076">
    <property type="entry name" value="ZUO1-like_ZHD"/>
</dbReference>